<accession>A0A9D1F9R4</accession>
<dbReference type="AlphaFoldDB" id="A0A9D1F9R4"/>
<sequence>MGEIVSFPGNEPEELDFADMDEDQLRACLEELRDRLAALDRQEPADMNSEAYETWAEEHEDLEDMMDEVLELLD</sequence>
<reference evidence="2" key="1">
    <citation type="submission" date="2020-10" db="EMBL/GenBank/DDBJ databases">
        <authorList>
            <person name="Gilroy R."/>
        </authorList>
    </citation>
    <scope>NUCLEOTIDE SEQUENCE</scope>
    <source>
        <strain evidence="2">ChiBcec16-1751</strain>
    </source>
</reference>
<proteinExistence type="predicted"/>
<evidence type="ECO:0000313" key="3">
    <source>
        <dbReference type="Proteomes" id="UP000886741"/>
    </source>
</evidence>
<evidence type="ECO:0000313" key="2">
    <source>
        <dbReference type="EMBL" id="HIS64676.1"/>
    </source>
</evidence>
<comment type="caution">
    <text evidence="2">The sequence shown here is derived from an EMBL/GenBank/DDBJ whole genome shotgun (WGS) entry which is preliminary data.</text>
</comment>
<feature type="coiled-coil region" evidence="1">
    <location>
        <begin position="22"/>
        <end position="72"/>
    </location>
</feature>
<protein>
    <submittedName>
        <fullName evidence="2">Uncharacterized protein</fullName>
    </submittedName>
</protein>
<organism evidence="2 3">
    <name type="scientific">Candidatus Avoscillospira avistercoris</name>
    <dbReference type="NCBI Taxonomy" id="2840707"/>
    <lineage>
        <taxon>Bacteria</taxon>
        <taxon>Bacillati</taxon>
        <taxon>Bacillota</taxon>
        <taxon>Clostridia</taxon>
        <taxon>Eubacteriales</taxon>
        <taxon>Oscillospiraceae</taxon>
        <taxon>Oscillospiraceae incertae sedis</taxon>
        <taxon>Candidatus Avoscillospira</taxon>
    </lineage>
</organism>
<name>A0A9D1F9R4_9FIRM</name>
<gene>
    <name evidence="2" type="ORF">IAA83_04805</name>
</gene>
<dbReference type="Proteomes" id="UP000886741">
    <property type="component" value="Unassembled WGS sequence"/>
</dbReference>
<dbReference type="EMBL" id="DVJJ01000077">
    <property type="protein sequence ID" value="HIS64676.1"/>
    <property type="molecule type" value="Genomic_DNA"/>
</dbReference>
<reference evidence="2" key="2">
    <citation type="journal article" date="2021" name="PeerJ">
        <title>Extensive microbial diversity within the chicken gut microbiome revealed by metagenomics and culture.</title>
        <authorList>
            <person name="Gilroy R."/>
            <person name="Ravi A."/>
            <person name="Getino M."/>
            <person name="Pursley I."/>
            <person name="Horton D.L."/>
            <person name="Alikhan N.F."/>
            <person name="Baker D."/>
            <person name="Gharbi K."/>
            <person name="Hall N."/>
            <person name="Watson M."/>
            <person name="Adriaenssens E.M."/>
            <person name="Foster-Nyarko E."/>
            <person name="Jarju S."/>
            <person name="Secka A."/>
            <person name="Antonio M."/>
            <person name="Oren A."/>
            <person name="Chaudhuri R.R."/>
            <person name="La Ragione R."/>
            <person name="Hildebrand F."/>
            <person name="Pallen M.J."/>
        </authorList>
    </citation>
    <scope>NUCLEOTIDE SEQUENCE</scope>
    <source>
        <strain evidence="2">ChiBcec16-1751</strain>
    </source>
</reference>
<keyword evidence="1" id="KW-0175">Coiled coil</keyword>
<evidence type="ECO:0000256" key="1">
    <source>
        <dbReference type="SAM" id="Coils"/>
    </source>
</evidence>